<evidence type="ECO:0000313" key="2">
    <source>
        <dbReference type="EMBL" id="VEN61922.1"/>
    </source>
</evidence>
<dbReference type="AlphaFoldDB" id="A0A653DNW6"/>
<evidence type="ECO:0000259" key="1">
    <source>
        <dbReference type="PROSITE" id="PS50017"/>
    </source>
</evidence>
<dbReference type="GO" id="GO:0007165">
    <property type="term" value="P:signal transduction"/>
    <property type="evidence" value="ECO:0007669"/>
    <property type="project" value="InterPro"/>
</dbReference>
<accession>A0A653DNW6</accession>
<dbReference type="SUPFAM" id="SSF47986">
    <property type="entry name" value="DEATH domain"/>
    <property type="match status" value="2"/>
</dbReference>
<gene>
    <name evidence="2" type="ORF">CALMAC_LOCUS19199</name>
</gene>
<keyword evidence="3" id="KW-1185">Reference proteome</keyword>
<reference evidence="2 3" key="1">
    <citation type="submission" date="2019-01" db="EMBL/GenBank/DDBJ databases">
        <authorList>
            <person name="Sayadi A."/>
        </authorList>
    </citation>
    <scope>NUCLEOTIDE SEQUENCE [LARGE SCALE GENOMIC DNA]</scope>
</reference>
<feature type="domain" description="Death" evidence="1">
    <location>
        <begin position="116"/>
        <end position="200"/>
    </location>
</feature>
<dbReference type="CDD" id="cd01670">
    <property type="entry name" value="Death"/>
    <property type="match status" value="1"/>
</dbReference>
<dbReference type="PROSITE" id="PS50017">
    <property type="entry name" value="DEATH_DOMAIN"/>
    <property type="match status" value="1"/>
</dbReference>
<dbReference type="EMBL" id="CAACVG010013491">
    <property type="protein sequence ID" value="VEN61922.1"/>
    <property type="molecule type" value="Genomic_DNA"/>
</dbReference>
<dbReference type="InterPro" id="IPR011029">
    <property type="entry name" value="DEATH-like_dom_sf"/>
</dbReference>
<dbReference type="Proteomes" id="UP000410492">
    <property type="component" value="Unassembled WGS sequence"/>
</dbReference>
<organism evidence="2 3">
    <name type="scientific">Callosobruchus maculatus</name>
    <name type="common">Southern cowpea weevil</name>
    <name type="synonym">Pulse bruchid</name>
    <dbReference type="NCBI Taxonomy" id="64391"/>
    <lineage>
        <taxon>Eukaryota</taxon>
        <taxon>Metazoa</taxon>
        <taxon>Ecdysozoa</taxon>
        <taxon>Arthropoda</taxon>
        <taxon>Hexapoda</taxon>
        <taxon>Insecta</taxon>
        <taxon>Pterygota</taxon>
        <taxon>Neoptera</taxon>
        <taxon>Endopterygota</taxon>
        <taxon>Coleoptera</taxon>
        <taxon>Polyphaga</taxon>
        <taxon>Cucujiformia</taxon>
        <taxon>Chrysomeloidea</taxon>
        <taxon>Chrysomelidae</taxon>
        <taxon>Bruchinae</taxon>
        <taxon>Bruchini</taxon>
        <taxon>Callosobruchus</taxon>
    </lineage>
</organism>
<dbReference type="Pfam" id="PF00531">
    <property type="entry name" value="Death"/>
    <property type="match status" value="1"/>
</dbReference>
<evidence type="ECO:0000313" key="3">
    <source>
        <dbReference type="Proteomes" id="UP000410492"/>
    </source>
</evidence>
<dbReference type="OrthoDB" id="100767at2759"/>
<name>A0A653DNW6_CALMS</name>
<dbReference type="Gene3D" id="1.10.533.10">
    <property type="entry name" value="Death Domain, Fas"/>
    <property type="match status" value="2"/>
</dbReference>
<dbReference type="InterPro" id="IPR000488">
    <property type="entry name" value="Death_dom"/>
</dbReference>
<proteinExistence type="predicted"/>
<sequence length="205" mass="24018">MSPDNVYNHALNALARSRCSLPKLRRIKETYKDQIDSERQFERIANVEDLLKTLEKRDCISNDVFEHICNELNRTDIISTIETGRISERDTVYYVPSSEASNGRHKVLPEVPRDADVHAFEVISCQIGKKWKDFARALGIGEGHIDELQATYRDRTYEIVIEILKYHKNSSDERYWKIFLYSALEKARRRDLSRSIKELYARHGL</sequence>
<protein>
    <recommendedName>
        <fullName evidence="1">Death domain-containing protein</fullName>
    </recommendedName>
</protein>